<dbReference type="EMBL" id="CM009751">
    <property type="protein sequence ID" value="PUZ64461.1"/>
    <property type="molecule type" value="Genomic_DNA"/>
</dbReference>
<dbReference type="AlphaFoldDB" id="A0A2T7E9F6"/>
<sequence length="119" mass="12733">MKISKTKRKLGVEPSRTPRNSQHNSNRVRPHHERRRDEASRTDTGRRPARTDNNAQARTASLSSRSFPPPRSAPPAPHPPPPAASPAASAAQSSGDLPQCPSDTSGPSPQLPGLLCPKP</sequence>
<evidence type="ECO:0000256" key="1">
    <source>
        <dbReference type="SAM" id="MobiDB-lite"/>
    </source>
</evidence>
<gene>
    <name evidence="2" type="ORF">GQ55_3G145900</name>
</gene>
<organism evidence="2 3">
    <name type="scientific">Panicum hallii var. hallii</name>
    <dbReference type="NCBI Taxonomy" id="1504633"/>
    <lineage>
        <taxon>Eukaryota</taxon>
        <taxon>Viridiplantae</taxon>
        <taxon>Streptophyta</taxon>
        <taxon>Embryophyta</taxon>
        <taxon>Tracheophyta</taxon>
        <taxon>Spermatophyta</taxon>
        <taxon>Magnoliopsida</taxon>
        <taxon>Liliopsida</taxon>
        <taxon>Poales</taxon>
        <taxon>Poaceae</taxon>
        <taxon>PACMAD clade</taxon>
        <taxon>Panicoideae</taxon>
        <taxon>Panicodae</taxon>
        <taxon>Paniceae</taxon>
        <taxon>Panicinae</taxon>
        <taxon>Panicum</taxon>
        <taxon>Panicum sect. Panicum</taxon>
    </lineage>
</organism>
<protein>
    <submittedName>
        <fullName evidence="2">Uncharacterized protein</fullName>
    </submittedName>
</protein>
<reference evidence="2 3" key="1">
    <citation type="submission" date="2018-04" db="EMBL/GenBank/DDBJ databases">
        <title>WGS assembly of Panicum hallii var. hallii HAL2.</title>
        <authorList>
            <person name="Lovell J."/>
            <person name="Jenkins J."/>
            <person name="Lowry D."/>
            <person name="Mamidi S."/>
            <person name="Sreedasyam A."/>
            <person name="Weng X."/>
            <person name="Barry K."/>
            <person name="Bonette J."/>
            <person name="Campitelli B."/>
            <person name="Daum C."/>
            <person name="Gordon S."/>
            <person name="Gould B."/>
            <person name="Lipzen A."/>
            <person name="MacQueen A."/>
            <person name="Palacio-Mejia J."/>
            <person name="Plott C."/>
            <person name="Shakirov E."/>
            <person name="Shu S."/>
            <person name="Yoshinaga Y."/>
            <person name="Zane M."/>
            <person name="Rokhsar D."/>
            <person name="Grimwood J."/>
            <person name="Schmutz J."/>
            <person name="Juenger T."/>
        </authorList>
    </citation>
    <scope>NUCLEOTIDE SEQUENCE [LARGE SCALE GENOMIC DNA]</scope>
    <source>
        <strain evidence="3">cv. HAL2</strain>
    </source>
</reference>
<feature type="compositionally biased region" description="Basic and acidic residues" evidence="1">
    <location>
        <begin position="35"/>
        <end position="50"/>
    </location>
</feature>
<feature type="region of interest" description="Disordered" evidence="1">
    <location>
        <begin position="1"/>
        <end position="119"/>
    </location>
</feature>
<feature type="compositionally biased region" description="Low complexity" evidence="1">
    <location>
        <begin position="85"/>
        <end position="94"/>
    </location>
</feature>
<name>A0A2T7E9F6_9POAL</name>
<accession>A0A2T7E9F6</accession>
<evidence type="ECO:0000313" key="3">
    <source>
        <dbReference type="Proteomes" id="UP000244336"/>
    </source>
</evidence>
<proteinExistence type="predicted"/>
<keyword evidence="3" id="KW-1185">Reference proteome</keyword>
<feature type="compositionally biased region" description="Pro residues" evidence="1">
    <location>
        <begin position="67"/>
        <end position="84"/>
    </location>
</feature>
<dbReference type="Proteomes" id="UP000244336">
    <property type="component" value="Chromosome 3"/>
</dbReference>
<dbReference type="Gramene" id="PUZ64461">
    <property type="protein sequence ID" value="PUZ64461"/>
    <property type="gene ID" value="GQ55_3G145900"/>
</dbReference>
<evidence type="ECO:0000313" key="2">
    <source>
        <dbReference type="EMBL" id="PUZ64461.1"/>
    </source>
</evidence>